<dbReference type="AlphaFoldDB" id="A0A2S8FQ22"/>
<evidence type="ECO:0000256" key="1">
    <source>
        <dbReference type="SAM" id="Phobius"/>
    </source>
</evidence>
<feature type="transmembrane region" description="Helical" evidence="1">
    <location>
        <begin position="16"/>
        <end position="38"/>
    </location>
</feature>
<dbReference type="Proteomes" id="UP000238322">
    <property type="component" value="Unassembled WGS sequence"/>
</dbReference>
<organism evidence="3 4">
    <name type="scientific">Blastopirellula marina</name>
    <dbReference type="NCBI Taxonomy" id="124"/>
    <lineage>
        <taxon>Bacteria</taxon>
        <taxon>Pseudomonadati</taxon>
        <taxon>Planctomycetota</taxon>
        <taxon>Planctomycetia</taxon>
        <taxon>Pirellulales</taxon>
        <taxon>Pirellulaceae</taxon>
        <taxon>Blastopirellula</taxon>
    </lineage>
</organism>
<dbReference type="SUPFAM" id="SSF52047">
    <property type="entry name" value="RNI-like"/>
    <property type="match status" value="1"/>
</dbReference>
<evidence type="ECO:0000259" key="2">
    <source>
        <dbReference type="Pfam" id="PF25372"/>
    </source>
</evidence>
<dbReference type="EMBL" id="PUHY01000010">
    <property type="protein sequence ID" value="PQO34130.1"/>
    <property type="molecule type" value="Genomic_DNA"/>
</dbReference>
<dbReference type="OrthoDB" id="232968at2"/>
<protein>
    <recommendedName>
        <fullName evidence="2">F-box/LRR-repeat protein 15-like leucin rich repeat domain-containing protein</fullName>
    </recommendedName>
</protein>
<feature type="domain" description="F-box/LRR-repeat protein 15-like leucin rich repeat" evidence="2">
    <location>
        <begin position="269"/>
        <end position="350"/>
    </location>
</feature>
<comment type="caution">
    <text evidence="3">The sequence shown here is derived from an EMBL/GenBank/DDBJ whole genome shotgun (WGS) entry which is preliminary data.</text>
</comment>
<feature type="transmembrane region" description="Helical" evidence="1">
    <location>
        <begin position="103"/>
        <end position="123"/>
    </location>
</feature>
<reference evidence="3 4" key="1">
    <citation type="submission" date="2018-02" db="EMBL/GenBank/DDBJ databases">
        <title>Comparative genomes isolates from brazilian mangrove.</title>
        <authorList>
            <person name="Araujo J.E."/>
            <person name="Taketani R.G."/>
            <person name="Silva M.C.P."/>
            <person name="Loureco M.V."/>
            <person name="Andreote F.D."/>
        </authorList>
    </citation>
    <scope>NUCLEOTIDE SEQUENCE [LARGE SCALE GENOMIC DNA]</scope>
    <source>
        <strain evidence="3 4">Hex-1 MGV</strain>
    </source>
</reference>
<dbReference type="Pfam" id="PF25372">
    <property type="entry name" value="DUF7885"/>
    <property type="match status" value="1"/>
</dbReference>
<gene>
    <name evidence="3" type="ORF">C5Y83_11350</name>
</gene>
<keyword evidence="1" id="KW-1133">Transmembrane helix</keyword>
<dbReference type="RefSeq" id="WP_105329837.1">
    <property type="nucleotide sequence ID" value="NZ_PUHY01000010.1"/>
</dbReference>
<dbReference type="SMART" id="SM00367">
    <property type="entry name" value="LRR_CC"/>
    <property type="match status" value="2"/>
</dbReference>
<sequence length="364" mass="41771">MTDEESKQSVEPAFSWLSFFASLSTISVVLVIGALLNVPGEPRYEVKVWANTVYGPQFGLELDRVVHGFPWTYFEYDDDQANLYSDQIWPPWRNSPGRKVLKWILLADILAVVATALAMGWLVKQWAIPWTFRFRLMQLFVVVALVGVVVAYPTYRYRTHQQQWNLVQSGPNSISYMVSYVSPFAPVWLRRLTGHRVWSWGDLIARVHLWDSTQLARFPGKSSVRILKLHNFAPQDLRHLQEFSNLEALYLADESDRPDELQYPNETAGSETLKAVGQCRSLKALNLYHTGISDDDLQHLAGLSQLTILELSDNDRITDEGLKHLATMKSLRRLYLVFTKVSDEGIAKLQAELPNCYIQWKVVR</sequence>
<feature type="transmembrane region" description="Helical" evidence="1">
    <location>
        <begin position="135"/>
        <end position="155"/>
    </location>
</feature>
<dbReference type="PANTHER" id="PTHR13318">
    <property type="entry name" value="PARTNER OF PAIRED, ISOFORM B-RELATED"/>
    <property type="match status" value="1"/>
</dbReference>
<dbReference type="InterPro" id="IPR006553">
    <property type="entry name" value="Leu-rich_rpt_Cys-con_subtyp"/>
</dbReference>
<dbReference type="InterPro" id="IPR057207">
    <property type="entry name" value="FBXL15_LRR"/>
</dbReference>
<name>A0A2S8FQ22_9BACT</name>
<evidence type="ECO:0000313" key="4">
    <source>
        <dbReference type="Proteomes" id="UP000238322"/>
    </source>
</evidence>
<accession>A0A2S8FQ22</accession>
<dbReference type="InterPro" id="IPR032675">
    <property type="entry name" value="LRR_dom_sf"/>
</dbReference>
<keyword evidence="1" id="KW-0472">Membrane</keyword>
<dbReference type="Gene3D" id="3.80.10.10">
    <property type="entry name" value="Ribonuclease Inhibitor"/>
    <property type="match status" value="1"/>
</dbReference>
<keyword evidence="1" id="KW-0812">Transmembrane</keyword>
<evidence type="ECO:0000313" key="3">
    <source>
        <dbReference type="EMBL" id="PQO34130.1"/>
    </source>
</evidence>
<dbReference type="GO" id="GO:0019005">
    <property type="term" value="C:SCF ubiquitin ligase complex"/>
    <property type="evidence" value="ECO:0007669"/>
    <property type="project" value="TreeGrafter"/>
</dbReference>
<proteinExistence type="predicted"/>
<dbReference type="GO" id="GO:0031146">
    <property type="term" value="P:SCF-dependent proteasomal ubiquitin-dependent protein catabolic process"/>
    <property type="evidence" value="ECO:0007669"/>
    <property type="project" value="TreeGrafter"/>
</dbReference>